<dbReference type="GeneTree" id="ENSGT00390000011694"/>
<reference evidence="2" key="2">
    <citation type="submission" date="2025-09" db="UniProtKB">
        <authorList>
            <consortium name="Ensembl"/>
        </authorList>
    </citation>
    <scope>IDENTIFICATION</scope>
</reference>
<dbReference type="Proteomes" id="UP000233220">
    <property type="component" value="Unplaced"/>
</dbReference>
<evidence type="ECO:0000259" key="1">
    <source>
        <dbReference type="Pfam" id="PF20783"/>
    </source>
</evidence>
<feature type="domain" description="DUF5575" evidence="1">
    <location>
        <begin position="14"/>
        <end position="94"/>
    </location>
</feature>
<name>A0A2K6TI37_SAIBB</name>
<evidence type="ECO:0000313" key="3">
    <source>
        <dbReference type="Proteomes" id="UP000233220"/>
    </source>
</evidence>
<sequence>MERPEPPPATAAAGQEEQELRERAFFSWAEFSRFFDAWCQQRLALFFVKSSMHLARCRWASAPPLYTLIDVLKYSYVRLVCKDVRAPSRPAVGCVNLRKAGNEAGVVSRPGPGSAASRGWAFM</sequence>
<dbReference type="AlphaFoldDB" id="A0A2K6TI37"/>
<proteinExistence type="predicted"/>
<dbReference type="InterPro" id="IPR049217">
    <property type="entry name" value="DUF5575_N"/>
</dbReference>
<keyword evidence="3" id="KW-1185">Reference proteome</keyword>
<dbReference type="Ensembl" id="ENSSBOT00000036131.1">
    <property type="protein sequence ID" value="ENSSBOP00000019312.1"/>
    <property type="gene ID" value="ENSSBOG00000026266.1"/>
</dbReference>
<dbReference type="PANTHER" id="PTHR47086:SF1">
    <property type="entry name" value="ZINC FINGER SWIM-TYPE CONTAINING 9"/>
    <property type="match status" value="1"/>
</dbReference>
<evidence type="ECO:0000313" key="2">
    <source>
        <dbReference type="Ensembl" id="ENSSBOP00000019312.1"/>
    </source>
</evidence>
<accession>A0A2K6TI37</accession>
<organism evidence="2 3">
    <name type="scientific">Saimiri boliviensis boliviensis</name>
    <name type="common">Bolivian squirrel monkey</name>
    <dbReference type="NCBI Taxonomy" id="39432"/>
    <lineage>
        <taxon>Eukaryota</taxon>
        <taxon>Metazoa</taxon>
        <taxon>Chordata</taxon>
        <taxon>Craniata</taxon>
        <taxon>Vertebrata</taxon>
        <taxon>Euteleostomi</taxon>
        <taxon>Mammalia</taxon>
        <taxon>Eutheria</taxon>
        <taxon>Euarchontoglires</taxon>
        <taxon>Primates</taxon>
        <taxon>Haplorrhini</taxon>
        <taxon>Platyrrhini</taxon>
        <taxon>Cebidae</taxon>
        <taxon>Saimiriinae</taxon>
        <taxon>Saimiri</taxon>
    </lineage>
</organism>
<reference evidence="2" key="1">
    <citation type="submission" date="2025-08" db="UniProtKB">
        <authorList>
            <consortium name="Ensembl"/>
        </authorList>
    </citation>
    <scope>IDENTIFICATION</scope>
</reference>
<protein>
    <submittedName>
        <fullName evidence="2">Zinc finger SWIM-type containing 9</fullName>
    </submittedName>
</protein>
<dbReference type="Pfam" id="PF20783">
    <property type="entry name" value="DUF5575_N"/>
    <property type="match status" value="1"/>
</dbReference>
<dbReference type="PANTHER" id="PTHR47086">
    <property type="entry name" value="BTB DOMAIN-CONTAINING PROTEIN"/>
    <property type="match status" value="1"/>
</dbReference>
<dbReference type="InterPro" id="IPR040854">
    <property type="entry name" value="ZSWIM9"/>
</dbReference>
<gene>
    <name evidence="2" type="primary">ZSWIM9</name>
</gene>